<evidence type="ECO:0000313" key="4">
    <source>
        <dbReference type="Proteomes" id="UP000000305"/>
    </source>
</evidence>
<dbReference type="InParanoid" id="E9H825"/>
<organism evidence="3 4">
    <name type="scientific">Daphnia pulex</name>
    <name type="common">Water flea</name>
    <dbReference type="NCBI Taxonomy" id="6669"/>
    <lineage>
        <taxon>Eukaryota</taxon>
        <taxon>Metazoa</taxon>
        <taxon>Ecdysozoa</taxon>
        <taxon>Arthropoda</taxon>
        <taxon>Crustacea</taxon>
        <taxon>Branchiopoda</taxon>
        <taxon>Diplostraca</taxon>
        <taxon>Cladocera</taxon>
        <taxon>Anomopoda</taxon>
        <taxon>Daphniidae</taxon>
        <taxon>Daphnia</taxon>
    </lineage>
</organism>
<dbReference type="OMA" id="AHFFHNS"/>
<dbReference type="EMBL" id="GL732602">
    <property type="protein sequence ID" value="EFX72145.1"/>
    <property type="molecule type" value="Genomic_DNA"/>
</dbReference>
<dbReference type="eggNOG" id="ENOG502QQCQ">
    <property type="taxonomic scope" value="Eukaryota"/>
</dbReference>
<name>E9H825_DAPPU</name>
<dbReference type="FunCoup" id="E9H825">
    <property type="interactions" value="37"/>
</dbReference>
<dbReference type="AlphaFoldDB" id="E9H825"/>
<accession>E9H825</accession>
<sequence length="697" mass="79703">MMSSLPRRKAAENILNKIHQKQLTGKWENYNYGQGKASLFGRLNERLIFQLDKVIPMSALESGHILLGFSKCAQFLLTYTHSMELEVNLLTVVHKYKLHWWNFVPYKQASKVAEVTLFSDQGVSLALQIVLCYWPGDSTRLLVHGSSIRPEGESRECYLTVTSVPSVNCSDCHRIAQSFEDEDLAASWDSCVRFSCLRHGYTIHSNYSTVPPYPTFIGSVSLRCDGTIVINTANFLHVLSFQVEFPSVGCDGEQDFLLSQPLDDVNQQLPTIHPEWEDESERSYSFSNVRSTSSVTSNTPNMSPNFTSSSNQRKSISSPMPHGNSSNQESEYDFMEDTSELPRETISAFRKRRLADKKYEFTDENTENIPLKVMRKRRDLEHQLQQQQQQPFVVVSGSKDVNEDWEWNFSCTVGTNDVLRPFNSNIPTPIRSPDWDRLGELVEDIRPPIEPQREPSKLAEPPTCVAQFQRRYFEVDDELVSVITDIEDDDLSSSTGYHHALPLEVHGAGYNQMAMVSNAKAFRLKLPHVCVKQMSIDTEQFCHEMAQRLCTQAQKKYWFCSDFNVEIIDLCLETNDVVAAAYMLVEADVPRTNQKMQRCLCQASVFFAWNTETGQHRIIDYDLPVEIATLSTQNQSVSTRSGWHPAKDIGRRLRKELMTPEKPVYTLTNIPELTGRSFNVIYDPSRTFAIVLYDKKY</sequence>
<protein>
    <recommendedName>
        <fullName evidence="2">DDB1- and CUL4-associated factor 15 WD40 repeat-containing domain-containing protein</fullName>
    </recommendedName>
</protein>
<dbReference type="CDD" id="cd20917">
    <property type="entry name" value="DCAF15-NTD"/>
    <property type="match status" value="1"/>
</dbReference>
<keyword evidence="4" id="KW-1185">Reference proteome</keyword>
<dbReference type="HOGENOM" id="CLU_395517_0_0_1"/>
<evidence type="ECO:0000259" key="2">
    <source>
        <dbReference type="Pfam" id="PF14939"/>
    </source>
</evidence>
<dbReference type="STRING" id="6669.E9H825"/>
<proteinExistence type="predicted"/>
<reference evidence="3 4" key="1">
    <citation type="journal article" date="2011" name="Science">
        <title>The ecoresponsive genome of Daphnia pulex.</title>
        <authorList>
            <person name="Colbourne J.K."/>
            <person name="Pfrender M.E."/>
            <person name="Gilbert D."/>
            <person name="Thomas W.K."/>
            <person name="Tucker A."/>
            <person name="Oakley T.H."/>
            <person name="Tokishita S."/>
            <person name="Aerts A."/>
            <person name="Arnold G.J."/>
            <person name="Basu M.K."/>
            <person name="Bauer D.J."/>
            <person name="Caceres C.E."/>
            <person name="Carmel L."/>
            <person name="Casola C."/>
            <person name="Choi J.H."/>
            <person name="Detter J.C."/>
            <person name="Dong Q."/>
            <person name="Dusheyko S."/>
            <person name="Eads B.D."/>
            <person name="Frohlich T."/>
            <person name="Geiler-Samerotte K.A."/>
            <person name="Gerlach D."/>
            <person name="Hatcher P."/>
            <person name="Jogdeo S."/>
            <person name="Krijgsveld J."/>
            <person name="Kriventseva E.V."/>
            <person name="Kultz D."/>
            <person name="Laforsch C."/>
            <person name="Lindquist E."/>
            <person name="Lopez J."/>
            <person name="Manak J.R."/>
            <person name="Muller J."/>
            <person name="Pangilinan J."/>
            <person name="Patwardhan R.P."/>
            <person name="Pitluck S."/>
            <person name="Pritham E.J."/>
            <person name="Rechtsteiner A."/>
            <person name="Rho M."/>
            <person name="Rogozin I.B."/>
            <person name="Sakarya O."/>
            <person name="Salamov A."/>
            <person name="Schaack S."/>
            <person name="Shapiro H."/>
            <person name="Shiga Y."/>
            <person name="Skalitzky C."/>
            <person name="Smith Z."/>
            <person name="Souvorov A."/>
            <person name="Sung W."/>
            <person name="Tang Z."/>
            <person name="Tsuchiya D."/>
            <person name="Tu H."/>
            <person name="Vos H."/>
            <person name="Wang M."/>
            <person name="Wolf Y.I."/>
            <person name="Yamagata H."/>
            <person name="Yamada T."/>
            <person name="Ye Y."/>
            <person name="Shaw J.R."/>
            <person name="Andrews J."/>
            <person name="Crease T.J."/>
            <person name="Tang H."/>
            <person name="Lucas S.M."/>
            <person name="Robertson H.M."/>
            <person name="Bork P."/>
            <person name="Koonin E.V."/>
            <person name="Zdobnov E.M."/>
            <person name="Grigoriev I.V."/>
            <person name="Lynch M."/>
            <person name="Boore J.L."/>
        </authorList>
    </citation>
    <scope>NUCLEOTIDE SEQUENCE [LARGE SCALE GENOMIC DNA]</scope>
</reference>
<dbReference type="PANTHER" id="PTHR28541">
    <property type="entry name" value="DDB1- AND CUL4-ASSOCIATED FACTOR 15"/>
    <property type="match status" value="1"/>
</dbReference>
<feature type="compositionally biased region" description="Polar residues" evidence="1">
    <location>
        <begin position="306"/>
        <end position="329"/>
    </location>
</feature>
<dbReference type="GO" id="GO:0080008">
    <property type="term" value="C:Cul4-RING E3 ubiquitin ligase complex"/>
    <property type="evidence" value="ECO:0000318"/>
    <property type="project" value="GO_Central"/>
</dbReference>
<gene>
    <name evidence="3" type="ORF">DAPPUDRAFT_308586</name>
</gene>
<dbReference type="CDD" id="cd20913">
    <property type="entry name" value="DCAF15-CTD"/>
    <property type="match status" value="1"/>
</dbReference>
<feature type="region of interest" description="Disordered" evidence="1">
    <location>
        <begin position="274"/>
        <end position="332"/>
    </location>
</feature>
<dbReference type="InterPro" id="IPR047319">
    <property type="entry name" value="DCAF15_C"/>
</dbReference>
<dbReference type="InterPro" id="IPR038914">
    <property type="entry name" value="DCAF15"/>
</dbReference>
<dbReference type="InterPro" id="IPR032734">
    <property type="entry name" value="DCAF15_WD40"/>
</dbReference>
<evidence type="ECO:0000313" key="3">
    <source>
        <dbReference type="EMBL" id="EFX72145.1"/>
    </source>
</evidence>
<dbReference type="Pfam" id="PF14939">
    <property type="entry name" value="DCAF15_WD40"/>
    <property type="match status" value="1"/>
</dbReference>
<feature type="domain" description="DDB1- and CUL4-associated factor 15 WD40 repeat-containing" evidence="2">
    <location>
        <begin position="36"/>
        <end position="243"/>
    </location>
</feature>
<evidence type="ECO:0000256" key="1">
    <source>
        <dbReference type="SAM" id="MobiDB-lite"/>
    </source>
</evidence>
<dbReference type="KEGG" id="dpx:DAPPUDRAFT_308586"/>
<dbReference type="OrthoDB" id="6354267at2759"/>
<dbReference type="Proteomes" id="UP000000305">
    <property type="component" value="Unassembled WGS sequence"/>
</dbReference>
<dbReference type="PANTHER" id="PTHR28541:SF1">
    <property type="entry name" value="DDB1- AND CUL4-ASSOCIATED FACTOR 15"/>
    <property type="match status" value="1"/>
</dbReference>
<dbReference type="PhylomeDB" id="E9H825"/>
<feature type="compositionally biased region" description="Low complexity" evidence="1">
    <location>
        <begin position="283"/>
        <end position="305"/>
    </location>
</feature>
<dbReference type="GO" id="GO:0016567">
    <property type="term" value="P:protein ubiquitination"/>
    <property type="evidence" value="ECO:0000318"/>
    <property type="project" value="GO_Central"/>
</dbReference>